<organism evidence="2">
    <name type="scientific">Fructobacillus tropaeoli</name>
    <dbReference type="NCBI Taxonomy" id="709323"/>
    <lineage>
        <taxon>Bacteria</taxon>
        <taxon>Bacillati</taxon>
        <taxon>Bacillota</taxon>
        <taxon>Bacilli</taxon>
        <taxon>Lactobacillales</taxon>
        <taxon>Lactobacillaceae</taxon>
        <taxon>Fructobacillus</taxon>
    </lineage>
</organism>
<feature type="domain" description="Resolvase HTH" evidence="1">
    <location>
        <begin position="22"/>
        <end position="43"/>
    </location>
</feature>
<dbReference type="EMBL" id="DF968094">
    <property type="protein sequence ID" value="GAP05003.1"/>
    <property type="molecule type" value="Genomic_DNA"/>
</dbReference>
<evidence type="ECO:0000313" key="2">
    <source>
        <dbReference type="EMBL" id="GAP05003.1"/>
    </source>
</evidence>
<dbReference type="InterPro" id="IPR006120">
    <property type="entry name" value="Resolvase_HTH_dom"/>
</dbReference>
<dbReference type="RefSeq" id="WP_059394325.1">
    <property type="nucleotide sequence ID" value="NZ_DF968094.1"/>
</dbReference>
<dbReference type="AlphaFoldDB" id="A0A3F3HIL0"/>
<dbReference type="GO" id="GO:0003677">
    <property type="term" value="F:DNA binding"/>
    <property type="evidence" value="ECO:0007669"/>
    <property type="project" value="InterPro"/>
</dbReference>
<dbReference type="SUPFAM" id="SSF47413">
    <property type="entry name" value="lambda repressor-like DNA-binding domains"/>
    <property type="match status" value="1"/>
</dbReference>
<sequence length="64" mass="7423">MPVISNNMAKAIKRQRGELNLKVSDLAEQTNLSRFTLYRVLNGTGEYVTDKTYNALNEWLYQKL</sequence>
<dbReference type="GO" id="GO:0000150">
    <property type="term" value="F:DNA strand exchange activity"/>
    <property type="evidence" value="ECO:0007669"/>
    <property type="project" value="InterPro"/>
</dbReference>
<protein>
    <recommendedName>
        <fullName evidence="1">Resolvase HTH domain-containing protein</fullName>
    </recommendedName>
</protein>
<accession>A0A3F3HIL0</accession>
<name>A0A3F3HIL0_9LACO</name>
<reference evidence="2" key="1">
    <citation type="journal article" date="2015" name="BMC Genomics">
        <title>Comparative genomics of Fructobacillus spp. and Leuconostoc spp. reveals niche-specific evolution of Fructobacillus spp.</title>
        <authorList>
            <person name="Endo A."/>
            <person name="Tanizawa Y."/>
            <person name="Tanaka N."/>
            <person name="Maeno S."/>
            <person name="Kumar H."/>
            <person name="Shiwa Y."/>
            <person name="Okada S."/>
            <person name="Yoshikawa H."/>
            <person name="Dicks L."/>
            <person name="Nakagawa J."/>
            <person name="Arita M."/>
        </authorList>
    </citation>
    <scope>NUCLEOTIDE SEQUENCE [LARGE SCALE GENOMIC DNA]</scope>
    <source>
        <strain evidence="2">F214-1</strain>
    </source>
</reference>
<dbReference type="Pfam" id="PF02796">
    <property type="entry name" value="HTH_7"/>
    <property type="match status" value="1"/>
</dbReference>
<dbReference type="InterPro" id="IPR010982">
    <property type="entry name" value="Lambda_DNA-bd_dom_sf"/>
</dbReference>
<dbReference type="Gene3D" id="1.10.260.40">
    <property type="entry name" value="lambda repressor-like DNA-binding domains"/>
    <property type="match status" value="1"/>
</dbReference>
<dbReference type="Proteomes" id="UP000064514">
    <property type="component" value="Unassembled WGS sequence"/>
</dbReference>
<dbReference type="STRING" id="709323.GCA_001047135_01567"/>
<gene>
    <name evidence="2" type="ORF">FTRO_0170080</name>
</gene>
<evidence type="ECO:0000259" key="1">
    <source>
        <dbReference type="Pfam" id="PF02796"/>
    </source>
</evidence>
<proteinExistence type="predicted"/>